<dbReference type="FunFam" id="3.30.565.10:FF:000010">
    <property type="entry name" value="Sensor histidine kinase RcsC"/>
    <property type="match status" value="1"/>
</dbReference>
<dbReference type="PROSITE" id="PS50109">
    <property type="entry name" value="HIS_KIN"/>
    <property type="match status" value="1"/>
</dbReference>
<dbReference type="SUPFAM" id="SSF52172">
    <property type="entry name" value="CheY-like"/>
    <property type="match status" value="1"/>
</dbReference>
<dbReference type="Pfam" id="PF13185">
    <property type="entry name" value="GAF_2"/>
    <property type="match status" value="1"/>
</dbReference>
<dbReference type="InterPro" id="IPR011006">
    <property type="entry name" value="CheY-like_superfamily"/>
</dbReference>
<dbReference type="GO" id="GO:0005524">
    <property type="term" value="F:ATP binding"/>
    <property type="evidence" value="ECO:0007669"/>
    <property type="project" value="UniProtKB-KW"/>
</dbReference>
<evidence type="ECO:0000256" key="16">
    <source>
        <dbReference type="SAM" id="Phobius"/>
    </source>
</evidence>
<dbReference type="SUPFAM" id="SSF55781">
    <property type="entry name" value="GAF domain-like"/>
    <property type="match status" value="1"/>
</dbReference>
<evidence type="ECO:0000256" key="14">
    <source>
        <dbReference type="PROSITE-ProRule" id="PRU00169"/>
    </source>
</evidence>
<gene>
    <name evidence="20" type="ORF">OU989_22080</name>
</gene>
<keyword evidence="16" id="KW-1133">Transmembrane helix</keyword>
<dbReference type="InterPro" id="IPR003018">
    <property type="entry name" value="GAF"/>
</dbReference>
<sequence length="917" mass="103567">MLNKLKLGIRSKITLGYIVIILCLLAAVVILNNQITSLQKERNFIIKYDSNVQTLTNEIEKYVLDMESSQRGFIITGEPSYLEPYDNAAENWKLDFNNLYQQMKEKPSQQEKLKEIEETIEHWINTSGKPTIQLKKDNNIEALNEFFKVDSGRQDMEKMRKLFDSFRSTENAYTQAKASQLDKQNSKLTSGLFGILILVSVIAIVIASGISRSIVRTITEVTQTIKEMAATKGDFTRRIHVSSNDEINDLAEATNILLESVEKREWLQSNIAEIVTKYQGVSAITKLAEIFLSEVAQKTQASLGAFYVREVTEEQVHFVKKAAFADGDDRVGIESFKMGQGLIGQCALEKRILFYDNIPQDYRLIRTGLGEVRPQNILLIPIIFENEVIAVVEIATMTKFSELQQELVQQVTETFGLTVNSVLGRMEIVRLLNESRAMTEELQVQSEELQTQSEELQMQTEELTMINEQLEERTKEAESKSKELERAKKELEESAEQLILNSNYKSEFLANMSHELRTPLNSILILSEMLAENSQQNLTDEETEFAKVIHSSGEDLLALINDILDLSKVEAGKLDIIFNEVNMSEVPVQIEHTFAPVAMKKNLAFDISKADHVVDVFYTDEKRFHQIIKNLLSNAFKFTEQGSVSLAINQLTPQQLTNNMQDISTDWLEITVSDTGIGIPKDKHQLIFESFQQADGATVRKYGGTGLGLSICKEFAKLLGGWITLQSAEGQGSSFTLTIPSLPNGIEEEHCQKLAMNEVAATTVEEEQIEEQIEEQPQEMEEALQQEVEVFQGKNILIVDDDNRNIYALKTALEKRGMNILVAKDGLECLEVMQANAEIDLILMDIMMPNMDGYEAMTIIRQQMKRTDLPIIALTAKAMKNDRDKSLQAGASDYISKPLNLDQLISVLRVWLVSKGS</sequence>
<feature type="domain" description="HAMP" evidence="19">
    <location>
        <begin position="212"/>
        <end position="266"/>
    </location>
</feature>
<keyword evidence="6 14" id="KW-0597">Phosphoprotein</keyword>
<dbReference type="Gene3D" id="1.10.287.130">
    <property type="match status" value="1"/>
</dbReference>
<feature type="domain" description="Histidine kinase" evidence="17">
    <location>
        <begin position="511"/>
        <end position="743"/>
    </location>
</feature>
<dbReference type="GO" id="GO:0005886">
    <property type="term" value="C:plasma membrane"/>
    <property type="evidence" value="ECO:0007669"/>
    <property type="project" value="UniProtKB-SubCell"/>
</dbReference>
<keyword evidence="12 16" id="KW-0472">Membrane</keyword>
<keyword evidence="7" id="KW-0808">Transferase</keyword>
<evidence type="ECO:0000256" key="11">
    <source>
        <dbReference type="ARBA" id="ARBA00023012"/>
    </source>
</evidence>
<dbReference type="InterPro" id="IPR029016">
    <property type="entry name" value="GAF-like_dom_sf"/>
</dbReference>
<dbReference type="SUPFAM" id="SSF55874">
    <property type="entry name" value="ATPase domain of HSP90 chaperone/DNA topoisomerase II/histidine kinase"/>
    <property type="match status" value="1"/>
</dbReference>
<dbReference type="InterPro" id="IPR003661">
    <property type="entry name" value="HisK_dim/P_dom"/>
</dbReference>
<dbReference type="InterPro" id="IPR036890">
    <property type="entry name" value="HATPase_C_sf"/>
</dbReference>
<dbReference type="InterPro" id="IPR007891">
    <property type="entry name" value="CHASE3"/>
</dbReference>
<dbReference type="RefSeq" id="WP_274795030.1">
    <property type="nucleotide sequence ID" value="NZ_CP113527.1"/>
</dbReference>
<dbReference type="Pfam" id="PF00512">
    <property type="entry name" value="HisKA"/>
    <property type="match status" value="1"/>
</dbReference>
<dbReference type="CDD" id="cd17546">
    <property type="entry name" value="REC_hyHK_CKI1_RcsC-like"/>
    <property type="match status" value="1"/>
</dbReference>
<dbReference type="Pfam" id="PF00672">
    <property type="entry name" value="HAMP"/>
    <property type="match status" value="1"/>
</dbReference>
<feature type="modified residue" description="4-aspartylphosphate" evidence="14">
    <location>
        <position position="845"/>
    </location>
</feature>
<protein>
    <recommendedName>
        <fullName evidence="13">Circadian input-output histidine kinase CikA</fullName>
        <ecNumber evidence="4">2.7.13.3</ecNumber>
    </recommendedName>
</protein>
<dbReference type="Gene3D" id="3.30.565.10">
    <property type="entry name" value="Histidine kinase-like ATPase, C-terminal domain"/>
    <property type="match status" value="1"/>
</dbReference>
<dbReference type="PRINTS" id="PR00344">
    <property type="entry name" value="BCTRLSENSOR"/>
</dbReference>
<dbReference type="PROSITE" id="PS50885">
    <property type="entry name" value="HAMP"/>
    <property type="match status" value="1"/>
</dbReference>
<dbReference type="EC" id="2.7.13.3" evidence="4"/>
<dbReference type="AlphaFoldDB" id="A0AAJ5RIJ7"/>
<dbReference type="InterPro" id="IPR003594">
    <property type="entry name" value="HATPase_dom"/>
</dbReference>
<keyword evidence="9" id="KW-0418">Kinase</keyword>
<dbReference type="CDD" id="cd00082">
    <property type="entry name" value="HisKA"/>
    <property type="match status" value="1"/>
</dbReference>
<evidence type="ECO:0000256" key="5">
    <source>
        <dbReference type="ARBA" id="ARBA00022475"/>
    </source>
</evidence>
<dbReference type="CDD" id="cd19410">
    <property type="entry name" value="HK9-like_sensor"/>
    <property type="match status" value="1"/>
</dbReference>
<dbReference type="Pfam" id="PF02518">
    <property type="entry name" value="HATPase_c"/>
    <property type="match status" value="1"/>
</dbReference>
<dbReference type="Pfam" id="PF00072">
    <property type="entry name" value="Response_reg"/>
    <property type="match status" value="1"/>
</dbReference>
<evidence type="ECO:0000256" key="15">
    <source>
        <dbReference type="SAM" id="Coils"/>
    </source>
</evidence>
<dbReference type="SMART" id="SM00448">
    <property type="entry name" value="REC"/>
    <property type="match status" value="1"/>
</dbReference>
<accession>A0AAJ5RIJ7</accession>
<dbReference type="Gene3D" id="6.10.340.10">
    <property type="match status" value="1"/>
</dbReference>
<dbReference type="SUPFAM" id="SSF158472">
    <property type="entry name" value="HAMP domain-like"/>
    <property type="match status" value="1"/>
</dbReference>
<proteinExistence type="inferred from homology"/>
<dbReference type="GO" id="GO:0000155">
    <property type="term" value="F:phosphorelay sensor kinase activity"/>
    <property type="evidence" value="ECO:0007669"/>
    <property type="project" value="InterPro"/>
</dbReference>
<feature type="domain" description="Response regulatory" evidence="18">
    <location>
        <begin position="795"/>
        <end position="912"/>
    </location>
</feature>
<evidence type="ECO:0000256" key="2">
    <source>
        <dbReference type="ARBA" id="ARBA00004651"/>
    </source>
</evidence>
<evidence type="ECO:0000256" key="12">
    <source>
        <dbReference type="ARBA" id="ARBA00023136"/>
    </source>
</evidence>
<evidence type="ECO:0000256" key="6">
    <source>
        <dbReference type="ARBA" id="ARBA00022553"/>
    </source>
</evidence>
<evidence type="ECO:0000256" key="4">
    <source>
        <dbReference type="ARBA" id="ARBA00012438"/>
    </source>
</evidence>
<keyword evidence="8" id="KW-0547">Nucleotide-binding</keyword>
<evidence type="ECO:0000256" key="8">
    <source>
        <dbReference type="ARBA" id="ARBA00022741"/>
    </source>
</evidence>
<dbReference type="GO" id="GO:0009927">
    <property type="term" value="F:histidine phosphotransfer kinase activity"/>
    <property type="evidence" value="ECO:0007669"/>
    <property type="project" value="TreeGrafter"/>
</dbReference>
<dbReference type="InterPro" id="IPR004358">
    <property type="entry name" value="Sig_transdc_His_kin-like_C"/>
</dbReference>
<keyword evidence="15" id="KW-0175">Coiled coil</keyword>
<dbReference type="CDD" id="cd16922">
    <property type="entry name" value="HATPase_EvgS-ArcB-TorS-like"/>
    <property type="match status" value="1"/>
</dbReference>
<evidence type="ECO:0000313" key="20">
    <source>
        <dbReference type="EMBL" id="WDV06872.1"/>
    </source>
</evidence>
<dbReference type="SMART" id="SM00388">
    <property type="entry name" value="HisKA"/>
    <property type="match status" value="1"/>
</dbReference>
<evidence type="ECO:0000313" key="21">
    <source>
        <dbReference type="Proteomes" id="UP001219585"/>
    </source>
</evidence>
<keyword evidence="11" id="KW-0902">Two-component regulatory system</keyword>
<dbReference type="CDD" id="cd06225">
    <property type="entry name" value="HAMP"/>
    <property type="match status" value="1"/>
</dbReference>
<comment type="catalytic activity">
    <reaction evidence="1">
        <text>ATP + protein L-histidine = ADP + protein N-phospho-L-histidine.</text>
        <dbReference type="EC" id="2.7.13.3"/>
    </reaction>
</comment>
<dbReference type="PANTHER" id="PTHR43047">
    <property type="entry name" value="TWO-COMPONENT HISTIDINE PROTEIN KINASE"/>
    <property type="match status" value="1"/>
</dbReference>
<dbReference type="InterPro" id="IPR036097">
    <property type="entry name" value="HisK_dim/P_sf"/>
</dbReference>
<evidence type="ECO:0000256" key="10">
    <source>
        <dbReference type="ARBA" id="ARBA00022840"/>
    </source>
</evidence>
<dbReference type="InterPro" id="IPR001789">
    <property type="entry name" value="Sig_transdc_resp-reg_receiver"/>
</dbReference>
<dbReference type="Proteomes" id="UP001219585">
    <property type="component" value="Chromosome"/>
</dbReference>
<dbReference type="Gene3D" id="3.30.450.40">
    <property type="match status" value="1"/>
</dbReference>
<evidence type="ECO:0000256" key="9">
    <source>
        <dbReference type="ARBA" id="ARBA00022777"/>
    </source>
</evidence>
<dbReference type="SMART" id="SM00304">
    <property type="entry name" value="HAMP"/>
    <property type="match status" value="1"/>
</dbReference>
<evidence type="ECO:0000259" key="19">
    <source>
        <dbReference type="PROSITE" id="PS50885"/>
    </source>
</evidence>
<dbReference type="PANTHER" id="PTHR43047:SF63">
    <property type="entry name" value="HISTIDINE KINASE"/>
    <property type="match status" value="1"/>
</dbReference>
<keyword evidence="16" id="KW-0812">Transmembrane</keyword>
<keyword evidence="10 20" id="KW-0067">ATP-binding</keyword>
<organism evidence="20 21">
    <name type="scientific">Lysinibacillus irui</name>
    <dbReference type="NCBI Taxonomy" id="2998077"/>
    <lineage>
        <taxon>Bacteria</taxon>
        <taxon>Bacillati</taxon>
        <taxon>Bacillota</taxon>
        <taxon>Bacilli</taxon>
        <taxon>Bacillales</taxon>
        <taxon>Bacillaceae</taxon>
        <taxon>Lysinibacillus</taxon>
    </lineage>
</organism>
<dbReference type="InterPro" id="IPR003660">
    <property type="entry name" value="HAMP_dom"/>
</dbReference>
<dbReference type="SUPFAM" id="SSF47384">
    <property type="entry name" value="Homodimeric domain of signal transducing histidine kinase"/>
    <property type="match status" value="1"/>
</dbReference>
<evidence type="ECO:0000259" key="17">
    <source>
        <dbReference type="PROSITE" id="PS50109"/>
    </source>
</evidence>
<dbReference type="InterPro" id="IPR005467">
    <property type="entry name" value="His_kinase_dom"/>
</dbReference>
<feature type="transmembrane region" description="Helical" evidence="16">
    <location>
        <begin position="191"/>
        <end position="210"/>
    </location>
</feature>
<comment type="subcellular location">
    <subcellularLocation>
        <location evidence="2">Cell membrane</location>
        <topology evidence="2">Multi-pass membrane protein</topology>
    </subcellularLocation>
</comment>
<name>A0AAJ5RIJ7_9BACI</name>
<dbReference type="EMBL" id="CP113527">
    <property type="protein sequence ID" value="WDV06872.1"/>
    <property type="molecule type" value="Genomic_DNA"/>
</dbReference>
<evidence type="ECO:0000256" key="3">
    <source>
        <dbReference type="ARBA" id="ARBA00006402"/>
    </source>
</evidence>
<evidence type="ECO:0000259" key="18">
    <source>
        <dbReference type="PROSITE" id="PS50110"/>
    </source>
</evidence>
<keyword evidence="5" id="KW-1003">Cell membrane</keyword>
<dbReference type="SMART" id="SM00387">
    <property type="entry name" value="HATPase_c"/>
    <property type="match status" value="1"/>
</dbReference>
<dbReference type="Gene3D" id="3.40.50.2300">
    <property type="match status" value="1"/>
</dbReference>
<reference evidence="20" key="1">
    <citation type="submission" date="2022-11" db="EMBL/GenBank/DDBJ databases">
        <title>Lysinibacillus irui.</title>
        <authorList>
            <person name="Akintayo S.O."/>
        </authorList>
    </citation>
    <scope>NUCLEOTIDE SEQUENCE</scope>
    <source>
        <strain evidence="20">IRB4-01</strain>
    </source>
</reference>
<feature type="transmembrane region" description="Helical" evidence="16">
    <location>
        <begin position="12"/>
        <end position="32"/>
    </location>
</feature>
<evidence type="ECO:0000256" key="1">
    <source>
        <dbReference type="ARBA" id="ARBA00000085"/>
    </source>
</evidence>
<evidence type="ECO:0000256" key="7">
    <source>
        <dbReference type="ARBA" id="ARBA00022679"/>
    </source>
</evidence>
<feature type="coiled-coil region" evidence="15">
    <location>
        <begin position="428"/>
        <end position="501"/>
    </location>
</feature>
<dbReference type="Pfam" id="PF05227">
    <property type="entry name" value="CHASE3"/>
    <property type="match status" value="1"/>
</dbReference>
<evidence type="ECO:0000256" key="13">
    <source>
        <dbReference type="ARBA" id="ARBA00074306"/>
    </source>
</evidence>
<dbReference type="PROSITE" id="PS50110">
    <property type="entry name" value="RESPONSE_REGULATORY"/>
    <property type="match status" value="1"/>
</dbReference>
<dbReference type="KEGG" id="liu:OU989_22080"/>
<comment type="similarity">
    <text evidence="3">In the N-terminal section; belongs to the phytochrome family.</text>
</comment>